<evidence type="ECO:0008006" key="5">
    <source>
        <dbReference type="Google" id="ProtNLM"/>
    </source>
</evidence>
<keyword evidence="1" id="KW-0408">Iron</keyword>
<comment type="caution">
    <text evidence="3">The sequence shown here is derived from an EMBL/GenBank/DDBJ whole genome shotgun (WGS) entry which is preliminary data.</text>
</comment>
<reference evidence="3 4" key="1">
    <citation type="journal article" date="2023" name="Sci. Data">
        <title>Genome assembly of the Korean intertidal mud-creeper Batillaria attramentaria.</title>
        <authorList>
            <person name="Patra A.K."/>
            <person name="Ho P.T."/>
            <person name="Jun S."/>
            <person name="Lee S.J."/>
            <person name="Kim Y."/>
            <person name="Won Y.J."/>
        </authorList>
    </citation>
    <scope>NUCLEOTIDE SEQUENCE [LARGE SCALE GENOMIC DNA]</scope>
    <source>
        <strain evidence="3">Wonlab-2016</strain>
    </source>
</reference>
<protein>
    <recommendedName>
        <fullName evidence="5">Peroxidase</fullName>
    </recommendedName>
</protein>
<proteinExistence type="predicted"/>
<keyword evidence="1" id="KW-0479">Metal-binding</keyword>
<dbReference type="AlphaFoldDB" id="A0ABD0KUH4"/>
<keyword evidence="1" id="KW-0349">Heme</keyword>
<dbReference type="InterPro" id="IPR010255">
    <property type="entry name" value="Haem_peroxidase_sf"/>
</dbReference>
<feature type="region of interest" description="Disordered" evidence="2">
    <location>
        <begin position="1"/>
        <end position="20"/>
    </location>
</feature>
<gene>
    <name evidence="3" type="ORF">BaRGS_00018196</name>
</gene>
<keyword evidence="4" id="KW-1185">Reference proteome</keyword>
<dbReference type="InterPro" id="IPR019791">
    <property type="entry name" value="Haem_peroxidase_animal"/>
</dbReference>
<dbReference type="PRINTS" id="PR00457">
    <property type="entry name" value="ANPEROXIDASE"/>
</dbReference>
<dbReference type="PANTHER" id="PTHR11475:SF134">
    <property type="entry name" value="LD42267P"/>
    <property type="match status" value="1"/>
</dbReference>
<organism evidence="3 4">
    <name type="scientific">Batillaria attramentaria</name>
    <dbReference type="NCBI Taxonomy" id="370345"/>
    <lineage>
        <taxon>Eukaryota</taxon>
        <taxon>Metazoa</taxon>
        <taxon>Spiralia</taxon>
        <taxon>Lophotrochozoa</taxon>
        <taxon>Mollusca</taxon>
        <taxon>Gastropoda</taxon>
        <taxon>Caenogastropoda</taxon>
        <taxon>Sorbeoconcha</taxon>
        <taxon>Cerithioidea</taxon>
        <taxon>Batillariidae</taxon>
        <taxon>Batillaria</taxon>
    </lineage>
</organism>
<dbReference type="Proteomes" id="UP001519460">
    <property type="component" value="Unassembled WGS sequence"/>
</dbReference>
<dbReference type="Gene3D" id="1.10.640.10">
    <property type="entry name" value="Haem peroxidase domain superfamily, animal type"/>
    <property type="match status" value="1"/>
</dbReference>
<dbReference type="SUPFAM" id="SSF48113">
    <property type="entry name" value="Heme-dependent peroxidases"/>
    <property type="match status" value="1"/>
</dbReference>
<dbReference type="Pfam" id="PF03098">
    <property type="entry name" value="An_peroxidase"/>
    <property type="match status" value="2"/>
</dbReference>
<sequence length="424" mass="47830">MEFVRSIPAEPLDPNDPTEQRQQLNVITSFIDASNVYGSSAEEEEELREANGLGFLLKFERSRQGALLPSTEREICITRPRGSSSAQAGESPCFLAGDERCNEQPQLATIHTIFLRLHNKIAQKMAAAIEPGSVENFNETVFQSTRRVVGAIVQNIMYGEWLPIALGQSTVDELGLSVEERSQYDPQIDPSILTEFSTAAYRFGHSLIPRRLPAVSSRGSRTSLRLRYQFLRPEVVRSRFNDLALGLVLANRSQDQAQAVDSSVSREVTRHLFEPRRRRGFDLVSFNIQRGRDHGIPPYNDLRQSCGLRRITSFDDPVLGNNGDRLRELYACIVGEQMYRLKFGDRFFFTHDEDDIRFTDVQLSELHKVTAAVVMCVAVPSIDSVQQDAFLEVDPSSNPLVSCEQVRKEFLNPADFVVEAEAER</sequence>
<dbReference type="PANTHER" id="PTHR11475">
    <property type="entry name" value="OXIDASE/PEROXIDASE"/>
    <property type="match status" value="1"/>
</dbReference>
<evidence type="ECO:0000313" key="3">
    <source>
        <dbReference type="EMBL" id="KAK7490593.1"/>
    </source>
</evidence>
<accession>A0ABD0KUH4</accession>
<evidence type="ECO:0000256" key="1">
    <source>
        <dbReference type="PIRSR" id="PIRSR619791-2"/>
    </source>
</evidence>
<dbReference type="InterPro" id="IPR037120">
    <property type="entry name" value="Haem_peroxidase_sf_animal"/>
</dbReference>
<name>A0ABD0KUH4_9CAEN</name>
<evidence type="ECO:0000313" key="4">
    <source>
        <dbReference type="Proteomes" id="UP001519460"/>
    </source>
</evidence>
<feature type="binding site" description="axial binding residue" evidence="1">
    <location>
        <position position="205"/>
    </location>
    <ligand>
        <name>heme b</name>
        <dbReference type="ChEBI" id="CHEBI:60344"/>
    </ligand>
    <ligandPart>
        <name>Fe</name>
        <dbReference type="ChEBI" id="CHEBI:18248"/>
    </ligandPart>
</feature>
<evidence type="ECO:0000256" key="2">
    <source>
        <dbReference type="SAM" id="MobiDB-lite"/>
    </source>
</evidence>
<dbReference type="EMBL" id="JACVVK020000125">
    <property type="protein sequence ID" value="KAK7490593.1"/>
    <property type="molecule type" value="Genomic_DNA"/>
</dbReference>
<dbReference type="PROSITE" id="PS50292">
    <property type="entry name" value="PEROXIDASE_3"/>
    <property type="match status" value="1"/>
</dbReference>